<dbReference type="GO" id="GO:0016861">
    <property type="term" value="F:intramolecular oxidoreductase activity, interconverting aldoses and ketoses"/>
    <property type="evidence" value="ECO:0007669"/>
    <property type="project" value="UniProtKB-ARBA"/>
</dbReference>
<evidence type="ECO:0000313" key="5">
    <source>
        <dbReference type="EMBL" id="TCL58870.1"/>
    </source>
</evidence>
<dbReference type="Gene3D" id="3.40.1400.10">
    <property type="entry name" value="Sugar-phosphate isomerase, RpiB/LacA/LacB"/>
    <property type="match status" value="1"/>
</dbReference>
<dbReference type="STRING" id="1469948.GCA_000732725_01746"/>
<dbReference type="PIRSF" id="PIRSF005384">
    <property type="entry name" value="RpiB_LacA_B"/>
    <property type="match status" value="1"/>
</dbReference>
<feature type="active site" description="Proton acceptor" evidence="3">
    <location>
        <position position="64"/>
    </location>
</feature>
<keyword evidence="6" id="KW-1185">Reference proteome</keyword>
<dbReference type="RefSeq" id="WP_031390451.1">
    <property type="nucleotide sequence ID" value="NZ_JPNB01000001.1"/>
</dbReference>
<feature type="binding site" evidence="4">
    <location>
        <begin position="65"/>
        <end position="69"/>
    </location>
    <ligand>
        <name>D-ribulose 5-phosphate</name>
        <dbReference type="ChEBI" id="CHEBI:58121"/>
    </ligand>
</feature>
<dbReference type="SUPFAM" id="SSF89623">
    <property type="entry name" value="Ribose/Galactose isomerase RpiB/AlsB"/>
    <property type="match status" value="1"/>
</dbReference>
<dbReference type="InterPro" id="IPR036569">
    <property type="entry name" value="RpiB_LacA_LacB_sf"/>
</dbReference>
<dbReference type="AlphaFoldDB" id="A0A4R1R0N6"/>
<dbReference type="NCBIfam" id="NF004051">
    <property type="entry name" value="PRK05571.1"/>
    <property type="match status" value="1"/>
</dbReference>
<dbReference type="InterPro" id="IPR003500">
    <property type="entry name" value="RpiB_LacA_LacB"/>
</dbReference>
<evidence type="ECO:0000256" key="2">
    <source>
        <dbReference type="ARBA" id="ARBA00023235"/>
    </source>
</evidence>
<name>A0A4R1R0N6_9FIRM</name>
<evidence type="ECO:0000256" key="1">
    <source>
        <dbReference type="ARBA" id="ARBA00008754"/>
    </source>
</evidence>
<evidence type="ECO:0000256" key="3">
    <source>
        <dbReference type="PIRSR" id="PIRSR005384-1"/>
    </source>
</evidence>
<proteinExistence type="inferred from homology"/>
<sequence>MIILGSDHAGFSLKLVIIDFFERNNIDYMDIGTYEGERGDYPNYAFKVAEMIVRGDAERGILFCGTGIGMAIAANKIRGIRCAVCSEPYSALLSRQHNNSNILSLGARVVGSELAIMIVKIWLEGEYEHGRHQNRLDIVENYKK</sequence>
<feature type="binding site" evidence="4">
    <location>
        <position position="108"/>
    </location>
    <ligand>
        <name>D-ribulose 5-phosphate</name>
        <dbReference type="ChEBI" id="CHEBI:58121"/>
    </ligand>
</feature>
<dbReference type="Pfam" id="PF02502">
    <property type="entry name" value="LacAB_rpiB"/>
    <property type="match status" value="1"/>
</dbReference>
<feature type="binding site" evidence="4">
    <location>
        <position position="135"/>
    </location>
    <ligand>
        <name>D-ribulose 5-phosphate</name>
        <dbReference type="ChEBI" id="CHEBI:58121"/>
    </ligand>
</feature>
<evidence type="ECO:0000313" key="6">
    <source>
        <dbReference type="Proteomes" id="UP000295718"/>
    </source>
</evidence>
<dbReference type="OrthoDB" id="1778624at2"/>
<keyword evidence="2 5" id="KW-0413">Isomerase</keyword>
<protein>
    <submittedName>
        <fullName evidence="5">Ribose 5-phosphate isomerase B</fullName>
    </submittedName>
</protein>
<dbReference type="Proteomes" id="UP000295718">
    <property type="component" value="Unassembled WGS sequence"/>
</dbReference>
<dbReference type="NCBIfam" id="TIGR01120">
    <property type="entry name" value="rpiB"/>
    <property type="match status" value="1"/>
</dbReference>
<dbReference type="EMBL" id="SLUO01000005">
    <property type="protein sequence ID" value="TCL58870.1"/>
    <property type="molecule type" value="Genomic_DNA"/>
</dbReference>
<dbReference type="PANTHER" id="PTHR30345:SF0">
    <property type="entry name" value="DNA DAMAGE-REPAIR_TOLERATION PROTEIN DRT102"/>
    <property type="match status" value="1"/>
</dbReference>
<dbReference type="NCBIfam" id="TIGR00689">
    <property type="entry name" value="rpiB_lacA_lacB"/>
    <property type="match status" value="1"/>
</dbReference>
<feature type="active site" description="Proton donor" evidence="3">
    <location>
        <position position="97"/>
    </location>
</feature>
<comment type="similarity">
    <text evidence="1">Belongs to the LacAB/RpiB family.</text>
</comment>
<feature type="binding site" evidence="4">
    <location>
        <position position="98"/>
    </location>
    <ligand>
        <name>D-ribulose 5-phosphate</name>
        <dbReference type="ChEBI" id="CHEBI:58121"/>
    </ligand>
</feature>
<comment type="caution">
    <text evidence="5">The sequence shown here is derived from an EMBL/GenBank/DDBJ whole genome shotgun (WGS) entry which is preliminary data.</text>
</comment>
<gene>
    <name evidence="5" type="ORF">EDD76_10540</name>
</gene>
<dbReference type="GO" id="GO:0005975">
    <property type="term" value="P:carbohydrate metabolic process"/>
    <property type="evidence" value="ECO:0007669"/>
    <property type="project" value="InterPro"/>
</dbReference>
<dbReference type="PANTHER" id="PTHR30345">
    <property type="entry name" value="RIBOSE-5-PHOSPHATE ISOMERASE B"/>
    <property type="match status" value="1"/>
</dbReference>
<dbReference type="InterPro" id="IPR004785">
    <property type="entry name" value="RpiB"/>
</dbReference>
<feature type="binding site" evidence="4">
    <location>
        <begin position="7"/>
        <end position="8"/>
    </location>
    <ligand>
        <name>D-ribulose 5-phosphate</name>
        <dbReference type="ChEBI" id="CHEBI:58121"/>
    </ligand>
</feature>
<accession>A0A4R1R0N6</accession>
<feature type="binding site" evidence="4">
    <location>
        <position position="131"/>
    </location>
    <ligand>
        <name>D-ribulose 5-phosphate</name>
        <dbReference type="ChEBI" id="CHEBI:58121"/>
    </ligand>
</feature>
<evidence type="ECO:0000256" key="4">
    <source>
        <dbReference type="PIRSR" id="PIRSR005384-2"/>
    </source>
</evidence>
<reference evidence="5 6" key="1">
    <citation type="submission" date="2019-03" db="EMBL/GenBank/DDBJ databases">
        <title>Genomic Encyclopedia of Type Strains, Phase IV (KMG-IV): sequencing the most valuable type-strain genomes for metagenomic binning, comparative biology and taxonomic classification.</title>
        <authorList>
            <person name="Goeker M."/>
        </authorList>
    </citation>
    <scope>NUCLEOTIDE SEQUENCE [LARGE SCALE GENOMIC DNA]</scope>
    <source>
        <strain evidence="5 6">DSM 100556</strain>
    </source>
</reference>
<organism evidence="5 6">
    <name type="scientific">Kineothrix alysoides</name>
    <dbReference type="NCBI Taxonomy" id="1469948"/>
    <lineage>
        <taxon>Bacteria</taxon>
        <taxon>Bacillati</taxon>
        <taxon>Bacillota</taxon>
        <taxon>Clostridia</taxon>
        <taxon>Lachnospirales</taxon>
        <taxon>Lachnospiraceae</taxon>
        <taxon>Kineothrix</taxon>
    </lineage>
</organism>